<accession>A0ABW1EXJ7</accession>
<dbReference type="Proteomes" id="UP001596067">
    <property type="component" value="Unassembled WGS sequence"/>
</dbReference>
<keyword evidence="4" id="KW-1185">Reference proteome</keyword>
<keyword evidence="1 3" id="KW-0560">Oxidoreductase</keyword>
<dbReference type="RefSeq" id="WP_313762352.1">
    <property type="nucleotide sequence ID" value="NZ_BAAAVH010000009.1"/>
</dbReference>
<dbReference type="SUPFAM" id="SSF50475">
    <property type="entry name" value="FMN-binding split barrel"/>
    <property type="match status" value="1"/>
</dbReference>
<feature type="domain" description="Flavin reductase like" evidence="2">
    <location>
        <begin position="23"/>
        <end position="166"/>
    </location>
</feature>
<dbReference type="PANTHER" id="PTHR30466">
    <property type="entry name" value="FLAVIN REDUCTASE"/>
    <property type="match status" value="1"/>
</dbReference>
<dbReference type="SMART" id="SM00903">
    <property type="entry name" value="Flavin_Reduct"/>
    <property type="match status" value="1"/>
</dbReference>
<dbReference type="EMBL" id="JBHSOD010000018">
    <property type="protein sequence ID" value="MFC5886545.1"/>
    <property type="molecule type" value="Genomic_DNA"/>
</dbReference>
<organism evidence="3 4">
    <name type="scientific">Kitasatospora aburaviensis</name>
    <dbReference type="NCBI Taxonomy" id="67265"/>
    <lineage>
        <taxon>Bacteria</taxon>
        <taxon>Bacillati</taxon>
        <taxon>Actinomycetota</taxon>
        <taxon>Actinomycetes</taxon>
        <taxon>Kitasatosporales</taxon>
        <taxon>Streptomycetaceae</taxon>
        <taxon>Kitasatospora</taxon>
    </lineage>
</organism>
<name>A0ABW1EXJ7_9ACTN</name>
<comment type="caution">
    <text evidence="3">The sequence shown here is derived from an EMBL/GenBank/DDBJ whole genome shotgun (WGS) entry which is preliminary data.</text>
</comment>
<gene>
    <name evidence="3" type="ORF">ACFP0N_16385</name>
</gene>
<evidence type="ECO:0000313" key="4">
    <source>
        <dbReference type="Proteomes" id="UP001596067"/>
    </source>
</evidence>
<dbReference type="InterPro" id="IPR002563">
    <property type="entry name" value="Flavin_Rdtase-like_dom"/>
</dbReference>
<dbReference type="Gene3D" id="2.30.110.10">
    <property type="entry name" value="Electron Transport, Fmn-binding Protein, Chain A"/>
    <property type="match status" value="1"/>
</dbReference>
<evidence type="ECO:0000256" key="1">
    <source>
        <dbReference type="ARBA" id="ARBA00023002"/>
    </source>
</evidence>
<evidence type="ECO:0000313" key="3">
    <source>
        <dbReference type="EMBL" id="MFC5886545.1"/>
    </source>
</evidence>
<proteinExistence type="predicted"/>
<reference evidence="4" key="1">
    <citation type="journal article" date="2019" name="Int. J. Syst. Evol. Microbiol.">
        <title>The Global Catalogue of Microorganisms (GCM) 10K type strain sequencing project: providing services to taxonomists for standard genome sequencing and annotation.</title>
        <authorList>
            <consortium name="The Broad Institute Genomics Platform"/>
            <consortium name="The Broad Institute Genome Sequencing Center for Infectious Disease"/>
            <person name="Wu L."/>
            <person name="Ma J."/>
        </authorList>
    </citation>
    <scope>NUCLEOTIDE SEQUENCE [LARGE SCALE GENOMIC DNA]</scope>
    <source>
        <strain evidence="4">CGMCC 4.1469</strain>
    </source>
</reference>
<dbReference type="Pfam" id="PF01613">
    <property type="entry name" value="Flavin_Reduct"/>
    <property type="match status" value="1"/>
</dbReference>
<protein>
    <submittedName>
        <fullName evidence="3">Flavin reductase family protein</fullName>
        <ecNumber evidence="3">1.5.1.-</ecNumber>
    </submittedName>
</protein>
<evidence type="ECO:0000259" key="2">
    <source>
        <dbReference type="SMART" id="SM00903"/>
    </source>
</evidence>
<dbReference type="InterPro" id="IPR012349">
    <property type="entry name" value="Split_barrel_FMN-bd"/>
</dbReference>
<dbReference type="GO" id="GO:0016491">
    <property type="term" value="F:oxidoreductase activity"/>
    <property type="evidence" value="ECO:0007669"/>
    <property type="project" value="UniProtKB-KW"/>
</dbReference>
<dbReference type="PANTHER" id="PTHR30466:SF1">
    <property type="entry name" value="FMN REDUCTASE (NADH) RUTF"/>
    <property type="match status" value="1"/>
</dbReference>
<dbReference type="InterPro" id="IPR050268">
    <property type="entry name" value="NADH-dep_flavin_reductase"/>
</dbReference>
<dbReference type="EC" id="1.5.1.-" evidence="3"/>
<sequence>MTGPVTPRPETPAVTGPALRSVMRRWATGVALVTAATQGRPTGCTASSFTSVSLSPPLVLVSLYRSSRTLAVITSQGAFGINLLGRHHQDLADRFATAPAEQRFAGIGHRLVRDVPVIEEAMAALVCRVERTVAAADHLLVLGQPMWCDQNGAADPLVHFGSHYECLAVGSARA</sequence>